<keyword evidence="2" id="KW-0012">Acyltransferase</keyword>
<dbReference type="InterPro" id="IPR000182">
    <property type="entry name" value="GNAT_dom"/>
</dbReference>
<accession>A0A081LDE3</accession>
<dbReference type="AlphaFoldDB" id="A0A081LDE3"/>
<dbReference type="Proteomes" id="UP000028091">
    <property type="component" value="Unassembled WGS sequence"/>
</dbReference>
<sequence>MLIRYKRSFEKIAMGLLSFMPGEKDVKQLQQTMKSYEMDEDRQLFLWKDGEDIVGAIGVLKTDDQVQIEHISVNPSHRDQGIGKEMVLAVEEVFKTKTLIPNELTQGFFHKCHSETN</sequence>
<dbReference type="eggNOG" id="COG0456">
    <property type="taxonomic scope" value="Bacteria"/>
</dbReference>
<dbReference type="Gene3D" id="3.40.630.30">
    <property type="match status" value="1"/>
</dbReference>
<dbReference type="InterPro" id="IPR016181">
    <property type="entry name" value="Acyl_CoA_acyltransferase"/>
</dbReference>
<dbReference type="SUPFAM" id="SSF55729">
    <property type="entry name" value="Acyl-CoA N-acyltransferases (Nat)"/>
    <property type="match status" value="1"/>
</dbReference>
<evidence type="ECO:0000256" key="1">
    <source>
        <dbReference type="ARBA" id="ARBA00022679"/>
    </source>
</evidence>
<feature type="domain" description="N-acetyltransferase" evidence="3">
    <location>
        <begin position="3"/>
        <end position="117"/>
    </location>
</feature>
<proteinExistence type="predicted"/>
<name>A0A081LDE3_9BACI</name>
<evidence type="ECO:0000313" key="4">
    <source>
        <dbReference type="EMBL" id="KEP27269.1"/>
    </source>
</evidence>
<dbReference type="GO" id="GO:0016747">
    <property type="term" value="F:acyltransferase activity, transferring groups other than amino-acyl groups"/>
    <property type="evidence" value="ECO:0007669"/>
    <property type="project" value="InterPro"/>
</dbReference>
<keyword evidence="1" id="KW-0808">Transferase</keyword>
<evidence type="ECO:0000256" key="2">
    <source>
        <dbReference type="ARBA" id="ARBA00023315"/>
    </source>
</evidence>
<dbReference type="CDD" id="cd04301">
    <property type="entry name" value="NAT_SF"/>
    <property type="match status" value="1"/>
</dbReference>
<dbReference type="PANTHER" id="PTHR43800">
    <property type="entry name" value="PEPTIDYL-LYSINE N-ACETYLTRANSFERASE YJAB"/>
    <property type="match status" value="1"/>
</dbReference>
<dbReference type="EMBL" id="JOTP01000004">
    <property type="protein sequence ID" value="KEP27269.1"/>
    <property type="molecule type" value="Genomic_DNA"/>
</dbReference>
<evidence type="ECO:0000259" key="3">
    <source>
        <dbReference type="PROSITE" id="PS51186"/>
    </source>
</evidence>
<dbReference type="PANTHER" id="PTHR43800:SF1">
    <property type="entry name" value="PEPTIDYL-LYSINE N-ACETYLTRANSFERASE YJAB"/>
    <property type="match status" value="1"/>
</dbReference>
<protein>
    <submittedName>
        <fullName evidence="4">Reductase</fullName>
    </submittedName>
</protein>
<dbReference type="Pfam" id="PF00583">
    <property type="entry name" value="Acetyltransf_1"/>
    <property type="match status" value="1"/>
</dbReference>
<dbReference type="RefSeq" id="WP_034318785.1">
    <property type="nucleotide sequence ID" value="NZ_JAVIKA010000003.1"/>
</dbReference>
<reference evidence="4 5" key="1">
    <citation type="submission" date="2012-09" db="EMBL/GenBank/DDBJ databases">
        <title>Genome Sequence of Bacillus sp. DW5-4.</title>
        <authorList>
            <person name="Lai Q."/>
            <person name="Liu Y."/>
            <person name="Shao Z."/>
        </authorList>
    </citation>
    <scope>NUCLEOTIDE SEQUENCE [LARGE SCALE GENOMIC DNA]</scope>
    <source>
        <strain evidence="4 5">DW5-4</strain>
    </source>
</reference>
<evidence type="ECO:0000313" key="5">
    <source>
        <dbReference type="Proteomes" id="UP000028091"/>
    </source>
</evidence>
<comment type="caution">
    <text evidence="4">The sequence shown here is derived from an EMBL/GenBank/DDBJ whole genome shotgun (WGS) entry which is preliminary data.</text>
</comment>
<dbReference type="PROSITE" id="PS51186">
    <property type="entry name" value="GNAT"/>
    <property type="match status" value="1"/>
</dbReference>
<dbReference type="OrthoDB" id="2189687at2"/>
<gene>
    <name evidence="4" type="ORF">BA70_13120</name>
</gene>
<organism evidence="4 5">
    <name type="scientific">Bacillus zhangzhouensis</name>
    <dbReference type="NCBI Taxonomy" id="1178540"/>
    <lineage>
        <taxon>Bacteria</taxon>
        <taxon>Bacillati</taxon>
        <taxon>Bacillota</taxon>
        <taxon>Bacilli</taxon>
        <taxon>Bacillales</taxon>
        <taxon>Bacillaceae</taxon>
        <taxon>Bacillus</taxon>
    </lineage>
</organism>
<keyword evidence="5" id="KW-1185">Reference proteome</keyword>